<dbReference type="Pfam" id="PF09335">
    <property type="entry name" value="VTT_dom"/>
    <property type="match status" value="1"/>
</dbReference>
<evidence type="ECO:0000256" key="6">
    <source>
        <dbReference type="ARBA" id="ARBA00023136"/>
    </source>
</evidence>
<evidence type="ECO:0000313" key="9">
    <source>
        <dbReference type="EMBL" id="MBW4547633.1"/>
    </source>
</evidence>
<dbReference type="GO" id="GO:0005886">
    <property type="term" value="C:plasma membrane"/>
    <property type="evidence" value="ECO:0007669"/>
    <property type="project" value="UniProtKB-SubCell"/>
</dbReference>
<dbReference type="InterPro" id="IPR051311">
    <property type="entry name" value="DedA_domain"/>
</dbReference>
<evidence type="ECO:0000259" key="8">
    <source>
        <dbReference type="Pfam" id="PF09335"/>
    </source>
</evidence>
<feature type="domain" description="VTT" evidence="8">
    <location>
        <begin position="30"/>
        <end position="159"/>
    </location>
</feature>
<dbReference type="AlphaFoldDB" id="A0A951UBN3"/>
<proteinExistence type="inferred from homology"/>
<gene>
    <name evidence="9" type="ORF">KME25_24800</name>
</gene>
<evidence type="ECO:0000256" key="3">
    <source>
        <dbReference type="ARBA" id="ARBA00022475"/>
    </source>
</evidence>
<organism evidence="9 10">
    <name type="scientific">Symplocastrum torsivum CPER-KK1</name>
    <dbReference type="NCBI Taxonomy" id="450513"/>
    <lineage>
        <taxon>Bacteria</taxon>
        <taxon>Bacillati</taxon>
        <taxon>Cyanobacteriota</taxon>
        <taxon>Cyanophyceae</taxon>
        <taxon>Oscillatoriophycideae</taxon>
        <taxon>Oscillatoriales</taxon>
        <taxon>Microcoleaceae</taxon>
        <taxon>Symplocastrum</taxon>
    </lineage>
</organism>
<dbReference type="Proteomes" id="UP000753908">
    <property type="component" value="Unassembled WGS sequence"/>
</dbReference>
<feature type="transmembrane region" description="Helical" evidence="7">
    <location>
        <begin position="12"/>
        <end position="30"/>
    </location>
</feature>
<evidence type="ECO:0000313" key="10">
    <source>
        <dbReference type="Proteomes" id="UP000753908"/>
    </source>
</evidence>
<reference evidence="9" key="1">
    <citation type="submission" date="2021-05" db="EMBL/GenBank/DDBJ databases">
        <authorList>
            <person name="Pietrasiak N."/>
            <person name="Ward R."/>
            <person name="Stajich J.E."/>
            <person name="Kurbessoian T."/>
        </authorList>
    </citation>
    <scope>NUCLEOTIDE SEQUENCE</scope>
    <source>
        <strain evidence="9">CPER-KK1</strain>
    </source>
</reference>
<evidence type="ECO:0000256" key="7">
    <source>
        <dbReference type="SAM" id="Phobius"/>
    </source>
</evidence>
<protein>
    <submittedName>
        <fullName evidence="9">DedA family protein</fullName>
    </submittedName>
</protein>
<evidence type="ECO:0000256" key="5">
    <source>
        <dbReference type="ARBA" id="ARBA00022989"/>
    </source>
</evidence>
<comment type="caution">
    <text evidence="9">The sequence shown here is derived from an EMBL/GenBank/DDBJ whole genome shotgun (WGS) entry which is preliminary data.</text>
</comment>
<keyword evidence="4 7" id="KW-0812">Transmembrane</keyword>
<feature type="transmembrane region" description="Helical" evidence="7">
    <location>
        <begin position="172"/>
        <end position="193"/>
    </location>
</feature>
<keyword evidence="6 7" id="KW-0472">Membrane</keyword>
<dbReference type="PANTHER" id="PTHR42709:SF6">
    <property type="entry name" value="UNDECAPRENYL PHOSPHATE TRANSPORTER A"/>
    <property type="match status" value="1"/>
</dbReference>
<comment type="subcellular location">
    <subcellularLocation>
        <location evidence="1">Cell membrane</location>
        <topology evidence="1">Multi-pass membrane protein</topology>
    </subcellularLocation>
</comment>
<keyword evidence="3" id="KW-1003">Cell membrane</keyword>
<evidence type="ECO:0000256" key="4">
    <source>
        <dbReference type="ARBA" id="ARBA00022692"/>
    </source>
</evidence>
<accession>A0A951UBN3</accession>
<dbReference type="PANTHER" id="PTHR42709">
    <property type="entry name" value="ALKALINE PHOSPHATASE LIKE PROTEIN"/>
    <property type="match status" value="1"/>
</dbReference>
<dbReference type="InterPro" id="IPR032816">
    <property type="entry name" value="VTT_dom"/>
</dbReference>
<feature type="transmembrane region" description="Helical" evidence="7">
    <location>
        <begin position="140"/>
        <end position="160"/>
    </location>
</feature>
<keyword evidence="5 7" id="KW-1133">Transmembrane helix</keyword>
<evidence type="ECO:0000256" key="1">
    <source>
        <dbReference type="ARBA" id="ARBA00004651"/>
    </source>
</evidence>
<name>A0A951UBN3_9CYAN</name>
<comment type="similarity">
    <text evidence="2">Belongs to the DedA family.</text>
</comment>
<sequence length="199" mass="21777">MLEWITGTINSLGYLGIALLMFVENIFPPVPSEIIMPLAGFTVTQGKLNVVYVILAGMVGSVLGALPWYYAGKQLGEDRLKNLADKYGRWLTLSGKHIDKSKQWFDKHGGIAVSFCRLVPGVRTLISVPAGIDKMHLVPFLLYSTSGTALWVGLLTYAGLLLGQNYKLVEKFLGPASGIVLVALIVAFGIWVARRKKKQ</sequence>
<reference evidence="9" key="2">
    <citation type="journal article" date="2022" name="Microbiol. Resour. Announc.">
        <title>Metagenome Sequencing to Explore Phylogenomics of Terrestrial Cyanobacteria.</title>
        <authorList>
            <person name="Ward R.D."/>
            <person name="Stajich J.E."/>
            <person name="Johansen J.R."/>
            <person name="Huntemann M."/>
            <person name="Clum A."/>
            <person name="Foster B."/>
            <person name="Foster B."/>
            <person name="Roux S."/>
            <person name="Palaniappan K."/>
            <person name="Varghese N."/>
            <person name="Mukherjee S."/>
            <person name="Reddy T.B.K."/>
            <person name="Daum C."/>
            <person name="Copeland A."/>
            <person name="Chen I.A."/>
            <person name="Ivanova N.N."/>
            <person name="Kyrpides N.C."/>
            <person name="Shapiro N."/>
            <person name="Eloe-Fadrosh E.A."/>
            <person name="Pietrasiak N."/>
        </authorList>
    </citation>
    <scope>NUCLEOTIDE SEQUENCE</scope>
    <source>
        <strain evidence="9">CPER-KK1</strain>
    </source>
</reference>
<feature type="transmembrane region" description="Helical" evidence="7">
    <location>
        <begin position="50"/>
        <end position="71"/>
    </location>
</feature>
<evidence type="ECO:0000256" key="2">
    <source>
        <dbReference type="ARBA" id="ARBA00010792"/>
    </source>
</evidence>
<dbReference type="EMBL" id="JAHHIF010000045">
    <property type="protein sequence ID" value="MBW4547633.1"/>
    <property type="molecule type" value="Genomic_DNA"/>
</dbReference>